<accession>A0A3M7LA12</accession>
<keyword evidence="1" id="KW-0472">Membrane</keyword>
<protein>
    <submittedName>
        <fullName evidence="2">Uncharacterized protein</fullName>
    </submittedName>
</protein>
<evidence type="ECO:0000256" key="1">
    <source>
        <dbReference type="SAM" id="Phobius"/>
    </source>
</evidence>
<dbReference type="EMBL" id="QWIV01000014">
    <property type="protein sequence ID" value="RMZ58286.1"/>
    <property type="molecule type" value="Genomic_DNA"/>
</dbReference>
<feature type="transmembrane region" description="Helical" evidence="1">
    <location>
        <begin position="36"/>
        <end position="60"/>
    </location>
</feature>
<organism evidence="2 3">
    <name type="scientific">Chryseobacterium nematophagum</name>
    <dbReference type="NCBI Taxonomy" id="2305228"/>
    <lineage>
        <taxon>Bacteria</taxon>
        <taxon>Pseudomonadati</taxon>
        <taxon>Bacteroidota</taxon>
        <taxon>Flavobacteriia</taxon>
        <taxon>Flavobacteriales</taxon>
        <taxon>Weeksellaceae</taxon>
        <taxon>Chryseobacterium group</taxon>
        <taxon>Chryseobacterium</taxon>
    </lineage>
</organism>
<keyword evidence="1" id="KW-1133">Transmembrane helix</keyword>
<dbReference type="Proteomes" id="UP000267524">
    <property type="component" value="Unassembled WGS sequence"/>
</dbReference>
<reference evidence="2 3" key="1">
    <citation type="submission" date="2018-08" db="EMBL/GenBank/DDBJ databases">
        <title>Chryseobacterium nematophagum: a novel matrix digesting pathogen of nematodes.</title>
        <authorList>
            <person name="Page A."/>
            <person name="Roberts M."/>
            <person name="Felix M.-A."/>
            <person name="Weir W."/>
        </authorList>
    </citation>
    <scope>NUCLEOTIDE SEQUENCE [LARGE SCALE GENOMIC DNA]</scope>
    <source>
        <strain evidence="2 3">JUb275</strain>
    </source>
</reference>
<feature type="transmembrane region" description="Helical" evidence="1">
    <location>
        <begin position="67"/>
        <end position="87"/>
    </location>
</feature>
<evidence type="ECO:0000313" key="3">
    <source>
        <dbReference type="Proteomes" id="UP000267524"/>
    </source>
</evidence>
<name>A0A3M7LA12_9FLAO</name>
<gene>
    <name evidence="2" type="ORF">D1632_11695</name>
</gene>
<sequence>MNIALKISSSLSILLAIFLIYNLIDELRDSMSIFEIAFIPFIILIVVITNAILSFLLLIGKLAPKKILLIVQIIILIPISVLLYQILYNSTISCT</sequence>
<feature type="transmembrane region" description="Helical" evidence="1">
    <location>
        <begin position="7"/>
        <end position="24"/>
    </location>
</feature>
<evidence type="ECO:0000313" key="2">
    <source>
        <dbReference type="EMBL" id="RMZ58286.1"/>
    </source>
</evidence>
<keyword evidence="1" id="KW-0812">Transmembrane</keyword>
<comment type="caution">
    <text evidence="2">The sequence shown here is derived from an EMBL/GenBank/DDBJ whole genome shotgun (WGS) entry which is preliminary data.</text>
</comment>
<proteinExistence type="predicted"/>
<keyword evidence="3" id="KW-1185">Reference proteome</keyword>
<dbReference type="AlphaFoldDB" id="A0A3M7LA12"/>